<dbReference type="AlphaFoldDB" id="A0A9Q1GZ30"/>
<organism evidence="3 4">
    <name type="scientific">Carnegiea gigantea</name>
    <dbReference type="NCBI Taxonomy" id="171969"/>
    <lineage>
        <taxon>Eukaryota</taxon>
        <taxon>Viridiplantae</taxon>
        <taxon>Streptophyta</taxon>
        <taxon>Embryophyta</taxon>
        <taxon>Tracheophyta</taxon>
        <taxon>Spermatophyta</taxon>
        <taxon>Magnoliopsida</taxon>
        <taxon>eudicotyledons</taxon>
        <taxon>Gunneridae</taxon>
        <taxon>Pentapetalae</taxon>
        <taxon>Caryophyllales</taxon>
        <taxon>Cactineae</taxon>
        <taxon>Cactaceae</taxon>
        <taxon>Cactoideae</taxon>
        <taxon>Echinocereeae</taxon>
        <taxon>Carnegiea</taxon>
    </lineage>
</organism>
<evidence type="ECO:0000313" key="3">
    <source>
        <dbReference type="EMBL" id="KAJ8428082.1"/>
    </source>
</evidence>
<feature type="domain" description="PB1-like" evidence="2">
    <location>
        <begin position="3"/>
        <end position="90"/>
    </location>
</feature>
<gene>
    <name evidence="3" type="ORF">Cgig2_006805</name>
</gene>
<dbReference type="EMBL" id="JAKOGI010001055">
    <property type="protein sequence ID" value="KAJ8428082.1"/>
    <property type="molecule type" value="Genomic_DNA"/>
</dbReference>
<sequence>MGDDSIILHLHHGGKFVKERKLKYEGGSYRIIEPVDVDRLSYFELKGIAYEKVGYVGLLDFFYVISGCSMESDLRRLFTDEESIEMLKHFGEFRKQNSNILETKSIVAENETIIDEALGGGTELQSEYEDNEVEWKFLDKPSSSASPTKRGRGRPRKEIVDPLQEFEPTAAP</sequence>
<comment type="caution">
    <text evidence="3">The sequence shown here is derived from an EMBL/GenBank/DDBJ whole genome shotgun (WGS) entry which is preliminary data.</text>
</comment>
<dbReference type="InterPro" id="IPR058594">
    <property type="entry name" value="PB1-like_dom_pln"/>
</dbReference>
<dbReference type="Pfam" id="PF26130">
    <property type="entry name" value="PB1-like"/>
    <property type="match status" value="1"/>
</dbReference>
<keyword evidence="4" id="KW-1185">Reference proteome</keyword>
<protein>
    <recommendedName>
        <fullName evidence="2">PB1-like domain-containing protein</fullName>
    </recommendedName>
</protein>
<evidence type="ECO:0000313" key="4">
    <source>
        <dbReference type="Proteomes" id="UP001153076"/>
    </source>
</evidence>
<feature type="region of interest" description="Disordered" evidence="1">
    <location>
        <begin position="139"/>
        <end position="172"/>
    </location>
</feature>
<dbReference type="Proteomes" id="UP001153076">
    <property type="component" value="Unassembled WGS sequence"/>
</dbReference>
<evidence type="ECO:0000256" key="1">
    <source>
        <dbReference type="SAM" id="MobiDB-lite"/>
    </source>
</evidence>
<dbReference type="OrthoDB" id="1751576at2759"/>
<name>A0A9Q1GZ30_9CARY</name>
<reference evidence="3" key="1">
    <citation type="submission" date="2022-04" db="EMBL/GenBank/DDBJ databases">
        <title>Carnegiea gigantea Genome sequencing and assembly v2.</title>
        <authorList>
            <person name="Copetti D."/>
            <person name="Sanderson M.J."/>
            <person name="Burquez A."/>
            <person name="Wojciechowski M.F."/>
        </authorList>
    </citation>
    <scope>NUCLEOTIDE SEQUENCE</scope>
    <source>
        <strain evidence="3">SGP5-SGP5p</strain>
        <tissue evidence="3">Aerial part</tissue>
    </source>
</reference>
<proteinExistence type="predicted"/>
<evidence type="ECO:0000259" key="2">
    <source>
        <dbReference type="Pfam" id="PF26130"/>
    </source>
</evidence>
<accession>A0A9Q1GZ30</accession>